<dbReference type="InterPro" id="IPR011009">
    <property type="entry name" value="Kinase-like_dom_sf"/>
</dbReference>
<evidence type="ECO:0000313" key="2">
    <source>
        <dbReference type="EMBL" id="RSH90965.1"/>
    </source>
</evidence>
<reference evidence="2 3" key="1">
    <citation type="submission" date="2018-11" db="EMBL/GenBank/DDBJ databases">
        <title>Genome sequence of Saitozyma podzolica DSM 27192.</title>
        <authorList>
            <person name="Aliyu H."/>
            <person name="Gorte O."/>
            <person name="Ochsenreither K."/>
        </authorList>
    </citation>
    <scope>NUCLEOTIDE SEQUENCE [LARGE SCALE GENOMIC DNA]</scope>
    <source>
        <strain evidence="2 3">DSM 27192</strain>
    </source>
</reference>
<evidence type="ECO:0008006" key="4">
    <source>
        <dbReference type="Google" id="ProtNLM"/>
    </source>
</evidence>
<comment type="caution">
    <text evidence="2">The sequence shown here is derived from an EMBL/GenBank/DDBJ whole genome shotgun (WGS) entry which is preliminary data.</text>
</comment>
<dbReference type="STRING" id="1890683.A0A427YIP6"/>
<proteinExistence type="predicted"/>
<protein>
    <recommendedName>
        <fullName evidence="4">Protein kinase domain-containing protein</fullName>
    </recommendedName>
</protein>
<gene>
    <name evidence="2" type="ORF">EHS25_010141</name>
</gene>
<dbReference type="Proteomes" id="UP000279259">
    <property type="component" value="Unassembled WGS sequence"/>
</dbReference>
<dbReference type="SUPFAM" id="SSF56112">
    <property type="entry name" value="Protein kinase-like (PK-like)"/>
    <property type="match status" value="1"/>
</dbReference>
<evidence type="ECO:0000256" key="1">
    <source>
        <dbReference type="SAM" id="MobiDB-lite"/>
    </source>
</evidence>
<sequence>MPQLFGLGGALFGRKHRLQCLELSMTPEACSELMQHYIDPILLDKIDFTCSHPPMPRYLTYVADHKRQYGERFPAPIHTPLHPLESLCQQPGVDAGPRHPPPPPATSRDTVKYEIRLDSFLSYGSLWDAYAATLVGPSTSSRKLVVKVTAPIHYPRSERDKCSDIRFTSAEARQAALHEAAMYEGPLEPLQGTHVPRFCGLWSGRYPRGDPEAGQEIMVMLLENAGMPILDLAADPDVGLWDLSMEQGREVFDLVKTILDHGVSHHDIVIRHIFRHPQGGLRLIDFEDSTLLHDQGWGRIVMEEKIEWLQRLLLRSRIAR</sequence>
<dbReference type="OrthoDB" id="2596802at2759"/>
<accession>A0A427YIP6</accession>
<name>A0A427YIP6_9TREE</name>
<feature type="region of interest" description="Disordered" evidence="1">
    <location>
        <begin position="86"/>
        <end position="109"/>
    </location>
</feature>
<organism evidence="2 3">
    <name type="scientific">Saitozyma podzolica</name>
    <dbReference type="NCBI Taxonomy" id="1890683"/>
    <lineage>
        <taxon>Eukaryota</taxon>
        <taxon>Fungi</taxon>
        <taxon>Dikarya</taxon>
        <taxon>Basidiomycota</taxon>
        <taxon>Agaricomycotina</taxon>
        <taxon>Tremellomycetes</taxon>
        <taxon>Tremellales</taxon>
        <taxon>Trimorphomycetaceae</taxon>
        <taxon>Saitozyma</taxon>
    </lineage>
</organism>
<dbReference type="EMBL" id="RSCD01000009">
    <property type="protein sequence ID" value="RSH90965.1"/>
    <property type="molecule type" value="Genomic_DNA"/>
</dbReference>
<evidence type="ECO:0000313" key="3">
    <source>
        <dbReference type="Proteomes" id="UP000279259"/>
    </source>
</evidence>
<dbReference type="AlphaFoldDB" id="A0A427YIP6"/>
<keyword evidence="3" id="KW-1185">Reference proteome</keyword>